<comment type="subcellular location">
    <subcellularLocation>
        <location evidence="2">Cytoplasm</location>
    </subcellularLocation>
</comment>
<name>A0ABT0GKK0_9GAMM</name>
<dbReference type="Gene3D" id="3.40.50.150">
    <property type="entry name" value="Vaccinia Virus protein VP39"/>
    <property type="match status" value="1"/>
</dbReference>
<evidence type="ECO:0000256" key="8">
    <source>
        <dbReference type="ARBA" id="ARBA00022691"/>
    </source>
</evidence>
<feature type="domain" description="SAM-dependent MTase RsmB/NOP-type" evidence="14">
    <location>
        <begin position="167"/>
        <end position="437"/>
    </location>
</feature>
<evidence type="ECO:0000259" key="14">
    <source>
        <dbReference type="PROSITE" id="PS51686"/>
    </source>
</evidence>
<dbReference type="GO" id="GO:0008168">
    <property type="term" value="F:methyltransferase activity"/>
    <property type="evidence" value="ECO:0007669"/>
    <property type="project" value="UniProtKB-KW"/>
</dbReference>
<protein>
    <recommendedName>
        <fullName evidence="3">16S rRNA (cytosine(967)-C(5))-methyltransferase</fullName>
        <ecNumber evidence="3">2.1.1.176</ecNumber>
    </recommendedName>
    <alternativeName>
        <fullName evidence="10">16S rRNA m5C967 methyltransferase</fullName>
    </alternativeName>
    <alternativeName>
        <fullName evidence="11">rRNA (cytosine-C(5)-)-methyltransferase RsmB</fullName>
    </alternativeName>
</protein>
<evidence type="ECO:0000256" key="7">
    <source>
        <dbReference type="ARBA" id="ARBA00022679"/>
    </source>
</evidence>
<keyword evidence="5" id="KW-0698">rRNA processing</keyword>
<evidence type="ECO:0000256" key="5">
    <source>
        <dbReference type="ARBA" id="ARBA00022552"/>
    </source>
</evidence>
<keyword evidence="7 13" id="KW-0808">Transferase</keyword>
<dbReference type="PANTHER" id="PTHR22807">
    <property type="entry name" value="NOP2 YEAST -RELATED NOL1/NOP2/FMU SUN DOMAIN-CONTAINING"/>
    <property type="match status" value="1"/>
</dbReference>
<accession>A0ABT0GKK0</accession>
<comment type="function">
    <text evidence="1">Specifically methylates the cytosine at position 967 (m5C967) of 16S rRNA.</text>
</comment>
<proteinExistence type="inferred from homology"/>
<dbReference type="Pfam" id="PF01189">
    <property type="entry name" value="Methyltr_RsmB-F"/>
    <property type="match status" value="1"/>
</dbReference>
<dbReference type="SUPFAM" id="SSF48013">
    <property type="entry name" value="NusB-like"/>
    <property type="match status" value="1"/>
</dbReference>
<organism evidence="15 16">
    <name type="scientific">Pseudomarimonas salicorniae</name>
    <dbReference type="NCBI Taxonomy" id="2933270"/>
    <lineage>
        <taxon>Bacteria</taxon>
        <taxon>Pseudomonadati</taxon>
        <taxon>Pseudomonadota</taxon>
        <taxon>Gammaproteobacteria</taxon>
        <taxon>Lysobacterales</taxon>
        <taxon>Lysobacteraceae</taxon>
        <taxon>Pseudomarimonas</taxon>
    </lineage>
</organism>
<dbReference type="EMBL" id="JALNMH010000013">
    <property type="protein sequence ID" value="MCK7595074.1"/>
    <property type="molecule type" value="Genomic_DNA"/>
</dbReference>
<evidence type="ECO:0000256" key="1">
    <source>
        <dbReference type="ARBA" id="ARBA00002724"/>
    </source>
</evidence>
<dbReference type="PROSITE" id="PS51686">
    <property type="entry name" value="SAM_MT_RSMB_NOP"/>
    <property type="match status" value="1"/>
</dbReference>
<dbReference type="InterPro" id="IPR054728">
    <property type="entry name" value="RsmB-like_ferredoxin"/>
</dbReference>
<dbReference type="EC" id="2.1.1.176" evidence="3"/>
<dbReference type="InterPro" id="IPR004573">
    <property type="entry name" value="rRNA_ssu_MeTfrase_B"/>
</dbReference>
<dbReference type="GO" id="GO:0032259">
    <property type="term" value="P:methylation"/>
    <property type="evidence" value="ECO:0007669"/>
    <property type="project" value="UniProtKB-KW"/>
</dbReference>
<feature type="binding site" evidence="13">
    <location>
        <begin position="258"/>
        <end position="264"/>
    </location>
    <ligand>
        <name>S-adenosyl-L-methionine</name>
        <dbReference type="ChEBI" id="CHEBI:59789"/>
    </ligand>
</feature>
<dbReference type="Gene3D" id="3.30.70.1170">
    <property type="entry name" value="Sun protein, domain 3"/>
    <property type="match status" value="1"/>
</dbReference>
<dbReference type="InterPro" id="IPR035926">
    <property type="entry name" value="NusB-like_sf"/>
</dbReference>
<dbReference type="InterPro" id="IPR049560">
    <property type="entry name" value="MeTrfase_RsmB-F_NOP2_cat"/>
</dbReference>
<dbReference type="Proteomes" id="UP001431449">
    <property type="component" value="Unassembled WGS sequence"/>
</dbReference>
<dbReference type="InterPro" id="IPR029063">
    <property type="entry name" value="SAM-dependent_MTases_sf"/>
</dbReference>
<evidence type="ECO:0000313" key="16">
    <source>
        <dbReference type="Proteomes" id="UP001431449"/>
    </source>
</evidence>
<keyword evidence="16" id="KW-1185">Reference proteome</keyword>
<dbReference type="Gene3D" id="1.10.287.730">
    <property type="entry name" value="Helix hairpin bin"/>
    <property type="match status" value="1"/>
</dbReference>
<dbReference type="SUPFAM" id="SSF53335">
    <property type="entry name" value="S-adenosyl-L-methionine-dependent methyltransferases"/>
    <property type="match status" value="1"/>
</dbReference>
<dbReference type="InterPro" id="IPR001678">
    <property type="entry name" value="MeTrfase_RsmB-F_NOP2_dom"/>
</dbReference>
<gene>
    <name evidence="15" type="primary">rsmB</name>
    <name evidence="15" type="ORF">M0G41_15495</name>
</gene>
<dbReference type="RefSeq" id="WP_248210823.1">
    <property type="nucleotide sequence ID" value="NZ_JALNMH010000013.1"/>
</dbReference>
<reference evidence="15" key="1">
    <citation type="submission" date="2022-04" db="EMBL/GenBank/DDBJ databases">
        <title>Lysobacter sp. CAU 1642 isolated from sea sand.</title>
        <authorList>
            <person name="Kim W."/>
        </authorList>
    </citation>
    <scope>NUCLEOTIDE SEQUENCE</scope>
    <source>
        <strain evidence="15">CAU 1642</strain>
    </source>
</reference>
<dbReference type="Gene3D" id="1.10.940.10">
    <property type="entry name" value="NusB-like"/>
    <property type="match status" value="1"/>
</dbReference>
<evidence type="ECO:0000313" key="15">
    <source>
        <dbReference type="EMBL" id="MCK7595074.1"/>
    </source>
</evidence>
<keyword evidence="9 13" id="KW-0694">RNA-binding</keyword>
<evidence type="ECO:0000256" key="6">
    <source>
        <dbReference type="ARBA" id="ARBA00022603"/>
    </source>
</evidence>
<comment type="similarity">
    <text evidence="13">Belongs to the class I-like SAM-binding methyltransferase superfamily. RsmB/NOP family.</text>
</comment>
<evidence type="ECO:0000256" key="4">
    <source>
        <dbReference type="ARBA" id="ARBA00022490"/>
    </source>
</evidence>
<dbReference type="PANTHER" id="PTHR22807:SF61">
    <property type="entry name" value="NOL1_NOP2_SUN FAMILY PROTEIN _ ANTITERMINATION NUSB DOMAIN-CONTAINING PROTEIN"/>
    <property type="match status" value="1"/>
</dbReference>
<comment type="caution">
    <text evidence="15">The sequence shown here is derived from an EMBL/GenBank/DDBJ whole genome shotgun (WGS) entry which is preliminary data.</text>
</comment>
<feature type="binding site" evidence="13">
    <location>
        <position position="307"/>
    </location>
    <ligand>
        <name>S-adenosyl-L-methionine</name>
        <dbReference type="ChEBI" id="CHEBI:59789"/>
    </ligand>
</feature>
<evidence type="ECO:0000256" key="13">
    <source>
        <dbReference type="PROSITE-ProRule" id="PRU01023"/>
    </source>
</evidence>
<feature type="binding site" evidence="13">
    <location>
        <position position="281"/>
    </location>
    <ligand>
        <name>S-adenosyl-L-methionine</name>
        <dbReference type="ChEBI" id="CHEBI:59789"/>
    </ligand>
</feature>
<evidence type="ECO:0000256" key="9">
    <source>
        <dbReference type="ARBA" id="ARBA00022884"/>
    </source>
</evidence>
<dbReference type="CDD" id="cd02440">
    <property type="entry name" value="AdoMet_MTases"/>
    <property type="match status" value="1"/>
</dbReference>
<sequence length="438" mass="47630">MAKPGVLVRQLAAEALAEVVGDGRSLRAVLPEPLRRLADPRDRALLEAMLFEACRWQPRYERVLAGLLDRPLPAKQRRIQALLLVGLAQLEALRMAPHAVISSTAEVARAWKQPGMVGLVNALLRRWCRDEATIAARCEADPVARLAHPRWLIERIRSDWPEQAETLLAANNRPGPLWLRLHPRAGSVEDYLRALQAEGITAAAGPDGWPRAVCIDPPVAPERLPGWSEGQVAVQDAAAQAVATALPLSPGLRVLDACAAPGGKTAALLEVEPALDLLALDRDPQRLARMQSGLARLGHAPVMRAADAARPGDWWDGRPFDLILLDVPCSATGVIRRQPDIKLHRRPADIDALCAQQAALLEAAWGLLAPGGRLLYTTCSLLREENAGQIEAFLERHAEAERLALPSHLGHPCGSGRQRLPGEQQMDGFFYAALGKPR</sequence>
<dbReference type="InterPro" id="IPR006027">
    <property type="entry name" value="NusB_RsmB_TIM44"/>
</dbReference>
<evidence type="ECO:0000256" key="3">
    <source>
        <dbReference type="ARBA" id="ARBA00012140"/>
    </source>
</evidence>
<evidence type="ECO:0000256" key="10">
    <source>
        <dbReference type="ARBA" id="ARBA00030399"/>
    </source>
</evidence>
<dbReference type="Pfam" id="PF01029">
    <property type="entry name" value="NusB"/>
    <property type="match status" value="1"/>
</dbReference>
<dbReference type="NCBIfam" id="TIGR00563">
    <property type="entry name" value="rsmB"/>
    <property type="match status" value="1"/>
</dbReference>
<dbReference type="NCBIfam" id="NF008149">
    <property type="entry name" value="PRK10901.1"/>
    <property type="match status" value="1"/>
</dbReference>
<dbReference type="PRINTS" id="PR02008">
    <property type="entry name" value="RCMTFAMILY"/>
</dbReference>
<feature type="binding site" evidence="13">
    <location>
        <position position="326"/>
    </location>
    <ligand>
        <name>S-adenosyl-L-methionine</name>
        <dbReference type="ChEBI" id="CHEBI:59789"/>
    </ligand>
</feature>
<keyword evidence="6 13" id="KW-0489">Methyltransferase</keyword>
<evidence type="ECO:0000256" key="12">
    <source>
        <dbReference type="ARBA" id="ARBA00047283"/>
    </source>
</evidence>
<dbReference type="Pfam" id="PF22458">
    <property type="entry name" value="RsmF-B_ferredox"/>
    <property type="match status" value="1"/>
</dbReference>
<keyword evidence="8 13" id="KW-0949">S-adenosyl-L-methionine</keyword>
<feature type="active site" description="Nucleophile" evidence="13">
    <location>
        <position position="379"/>
    </location>
</feature>
<keyword evidence="4" id="KW-0963">Cytoplasm</keyword>
<comment type="catalytic activity">
    <reaction evidence="12">
        <text>cytidine(967) in 16S rRNA + S-adenosyl-L-methionine = 5-methylcytidine(967) in 16S rRNA + S-adenosyl-L-homocysteine + H(+)</text>
        <dbReference type="Rhea" id="RHEA:42748"/>
        <dbReference type="Rhea" id="RHEA-COMP:10219"/>
        <dbReference type="Rhea" id="RHEA-COMP:10220"/>
        <dbReference type="ChEBI" id="CHEBI:15378"/>
        <dbReference type="ChEBI" id="CHEBI:57856"/>
        <dbReference type="ChEBI" id="CHEBI:59789"/>
        <dbReference type="ChEBI" id="CHEBI:74483"/>
        <dbReference type="ChEBI" id="CHEBI:82748"/>
        <dbReference type="EC" id="2.1.1.176"/>
    </reaction>
</comment>
<evidence type="ECO:0000256" key="11">
    <source>
        <dbReference type="ARBA" id="ARBA00031088"/>
    </source>
</evidence>
<dbReference type="InterPro" id="IPR023267">
    <property type="entry name" value="RCMT"/>
</dbReference>
<evidence type="ECO:0000256" key="2">
    <source>
        <dbReference type="ARBA" id="ARBA00004496"/>
    </source>
</evidence>